<dbReference type="InterPro" id="IPR029019">
    <property type="entry name" value="HEX_eukaryotic_N"/>
</dbReference>
<dbReference type="PANTHER" id="PTHR22600:SF58">
    <property type="entry name" value="BETA-HEXOSAMINIDASE"/>
    <property type="match status" value="1"/>
</dbReference>
<dbReference type="Proteomes" id="UP000076881">
    <property type="component" value="Unassembled WGS sequence"/>
</dbReference>
<protein>
    <recommendedName>
        <fullName evidence="7">Beta-hexosaminidase</fullName>
        <ecNumber evidence="7">3.2.1.52</ecNumber>
    </recommendedName>
</protein>
<dbReference type="STRING" id="1081108.A0A168JFV0"/>
<dbReference type="GO" id="GO:0030203">
    <property type="term" value="P:glycosaminoglycan metabolic process"/>
    <property type="evidence" value="ECO:0007669"/>
    <property type="project" value="TreeGrafter"/>
</dbReference>
<dbReference type="PANTHER" id="PTHR22600">
    <property type="entry name" value="BETA-HEXOSAMINIDASE"/>
    <property type="match status" value="1"/>
</dbReference>
<dbReference type="SUPFAM" id="SSF55545">
    <property type="entry name" value="beta-N-acetylhexosaminidase-like domain"/>
    <property type="match status" value="1"/>
</dbReference>
<evidence type="ECO:0000256" key="8">
    <source>
        <dbReference type="PIRSR" id="PIRSR001093-1"/>
    </source>
</evidence>
<dbReference type="AlphaFoldDB" id="A0A168JFV0"/>
<dbReference type="InterPro" id="IPR015883">
    <property type="entry name" value="Glyco_hydro_20_cat"/>
</dbReference>
<dbReference type="GO" id="GO:0016020">
    <property type="term" value="C:membrane"/>
    <property type="evidence" value="ECO:0007669"/>
    <property type="project" value="TreeGrafter"/>
</dbReference>
<evidence type="ECO:0000256" key="7">
    <source>
        <dbReference type="PIRNR" id="PIRNR001093"/>
    </source>
</evidence>
<feature type="domain" description="Glycoside hydrolase family 20 catalytic" evidence="10">
    <location>
        <begin position="188"/>
        <end position="527"/>
    </location>
</feature>
<dbReference type="Gene3D" id="3.20.20.80">
    <property type="entry name" value="Glycosidases"/>
    <property type="match status" value="1"/>
</dbReference>
<comment type="caution">
    <text evidence="12">The sequence shown here is derived from an EMBL/GenBank/DDBJ whole genome shotgun (WGS) entry which is preliminary data.</text>
</comment>
<keyword evidence="5" id="KW-0325">Glycoprotein</keyword>
<gene>
    <name evidence="12" type="ORF">LEL_03866</name>
</gene>
<dbReference type="Gene3D" id="3.30.379.10">
    <property type="entry name" value="Chitobiase/beta-hexosaminidase domain 2-like"/>
    <property type="match status" value="1"/>
</dbReference>
<dbReference type="Pfam" id="PF00728">
    <property type="entry name" value="Glyco_hydro_20"/>
    <property type="match status" value="1"/>
</dbReference>
<comment type="catalytic activity">
    <reaction evidence="1 7">
        <text>Hydrolysis of terminal non-reducing N-acetyl-D-hexosamine residues in N-acetyl-beta-D-hexosaminides.</text>
        <dbReference type="EC" id="3.2.1.52"/>
    </reaction>
</comment>
<dbReference type="InterPro" id="IPR017853">
    <property type="entry name" value="GH"/>
</dbReference>
<dbReference type="EC" id="3.2.1.52" evidence="7"/>
<organism evidence="12 13">
    <name type="scientific">Akanthomyces lecanii RCEF 1005</name>
    <dbReference type="NCBI Taxonomy" id="1081108"/>
    <lineage>
        <taxon>Eukaryota</taxon>
        <taxon>Fungi</taxon>
        <taxon>Dikarya</taxon>
        <taxon>Ascomycota</taxon>
        <taxon>Pezizomycotina</taxon>
        <taxon>Sordariomycetes</taxon>
        <taxon>Hypocreomycetidae</taxon>
        <taxon>Hypocreales</taxon>
        <taxon>Cordycipitaceae</taxon>
        <taxon>Akanthomyces</taxon>
        <taxon>Cordyceps confragosa</taxon>
    </lineage>
</organism>
<feature type="signal peptide" evidence="9">
    <location>
        <begin position="1"/>
        <end position="15"/>
    </location>
</feature>
<proteinExistence type="inferred from homology"/>
<dbReference type="InterPro" id="IPR029018">
    <property type="entry name" value="Hex-like_dom2"/>
</dbReference>
<dbReference type="PIRSF" id="PIRSF001093">
    <property type="entry name" value="B-hxosamndse_ab_euk"/>
    <property type="match status" value="1"/>
</dbReference>
<sequence length="577" mass="63844">MKLFVLSALTCVAAALWPVPKSLETGNDTVWISKDIQVSYRHGNNSFNFDFGKGQDNGHDEVTVRAVVRGAISRALGNIFNEGLIPWKLVARNELTNHEPSASADKTYIRKLSIIQTAVANDSSLIGPSNESYALRIDADGTASITAAAPAGILRALQTFTQLFYQHSSKRGSYTRLAPVRITDAPQFSHRGLNLDVARNFYPVKDVLRTIDALSWNKLNVLHLHMTDSQSWPMEVPALPDLAGKGAYYPSMSYTPQDIESIQKYALHRGVTVHIEFDMPGHTTAVSWGYPELVAAAEAQPRAKYCAEPPCGTLQLNNPAVDRFLDTLFDDVMPRVAPYASYFHTGGDEVNAEAYTLDPTMRTSDKSKIQAQIQKMVDRNHAHVRKAGLTPIVWEEMLLDWNLTLPRDVVVQTWRGDVAIAETVKQGYKALVGNKASWYLSCGMGSWYNAANGAEFRQQYPFNDYCSPVKNWRLVYAFDPLAGVPANLTQLVLGGEVHLWSEQADGVNVDGLLWPRTAAAAEVLWSGRHDATGQNRSQVDAAPRLAEMRERMVLGGVQAGPVQMVFCTQKDARECVF</sequence>
<evidence type="ECO:0000256" key="6">
    <source>
        <dbReference type="ARBA" id="ARBA00023295"/>
    </source>
</evidence>
<keyword evidence="13" id="KW-1185">Reference proteome</keyword>
<evidence type="ECO:0000256" key="9">
    <source>
        <dbReference type="SAM" id="SignalP"/>
    </source>
</evidence>
<keyword evidence="3 9" id="KW-0732">Signal</keyword>
<evidence type="ECO:0000256" key="2">
    <source>
        <dbReference type="ARBA" id="ARBA00006285"/>
    </source>
</evidence>
<evidence type="ECO:0000313" key="12">
    <source>
        <dbReference type="EMBL" id="OAA80380.1"/>
    </source>
</evidence>
<dbReference type="FunFam" id="3.20.20.80:FF:000063">
    <property type="entry name" value="Beta-hexosaminidase"/>
    <property type="match status" value="1"/>
</dbReference>
<evidence type="ECO:0000256" key="4">
    <source>
        <dbReference type="ARBA" id="ARBA00022801"/>
    </source>
</evidence>
<dbReference type="InterPro" id="IPR025705">
    <property type="entry name" value="Beta_hexosaminidase_sua/sub"/>
</dbReference>
<name>A0A168JFV0_CORDF</name>
<dbReference type="GO" id="GO:0005975">
    <property type="term" value="P:carbohydrate metabolic process"/>
    <property type="evidence" value="ECO:0007669"/>
    <property type="project" value="InterPro"/>
</dbReference>
<accession>A0A168JFV0</accession>
<dbReference type="Pfam" id="PF14845">
    <property type="entry name" value="Glycohydro_20b2"/>
    <property type="match status" value="1"/>
</dbReference>
<keyword evidence="6 7" id="KW-0326">Glycosidase</keyword>
<dbReference type="OrthoDB" id="428480at2759"/>
<evidence type="ECO:0000259" key="10">
    <source>
        <dbReference type="Pfam" id="PF00728"/>
    </source>
</evidence>
<evidence type="ECO:0000256" key="3">
    <source>
        <dbReference type="ARBA" id="ARBA00022729"/>
    </source>
</evidence>
<dbReference type="GO" id="GO:0016231">
    <property type="term" value="F:beta-N-acetylglucosaminidase activity"/>
    <property type="evidence" value="ECO:0007669"/>
    <property type="project" value="TreeGrafter"/>
</dbReference>
<evidence type="ECO:0000259" key="11">
    <source>
        <dbReference type="Pfam" id="PF14845"/>
    </source>
</evidence>
<reference evidence="12 13" key="1">
    <citation type="journal article" date="2016" name="Genome Biol. Evol.">
        <title>Divergent and convergent evolution of fungal pathogenicity.</title>
        <authorList>
            <person name="Shang Y."/>
            <person name="Xiao G."/>
            <person name="Zheng P."/>
            <person name="Cen K."/>
            <person name="Zhan S."/>
            <person name="Wang C."/>
        </authorList>
    </citation>
    <scope>NUCLEOTIDE SEQUENCE [LARGE SCALE GENOMIC DNA]</scope>
    <source>
        <strain evidence="12 13">RCEF 1005</strain>
    </source>
</reference>
<dbReference type="EMBL" id="AZHF01000002">
    <property type="protein sequence ID" value="OAA80380.1"/>
    <property type="molecule type" value="Genomic_DNA"/>
</dbReference>
<feature type="domain" description="Beta-hexosaminidase eukaryotic type N-terminal" evidence="11">
    <location>
        <begin position="16"/>
        <end position="163"/>
    </location>
</feature>
<dbReference type="PRINTS" id="PR00738">
    <property type="entry name" value="GLHYDRLASE20"/>
</dbReference>
<evidence type="ECO:0000256" key="5">
    <source>
        <dbReference type="ARBA" id="ARBA00023180"/>
    </source>
</evidence>
<feature type="active site" description="Proton donor" evidence="8">
    <location>
        <position position="349"/>
    </location>
</feature>
<dbReference type="SUPFAM" id="SSF51445">
    <property type="entry name" value="(Trans)glycosidases"/>
    <property type="match status" value="1"/>
</dbReference>
<comment type="similarity">
    <text evidence="2 7">Belongs to the glycosyl hydrolase 20 family.</text>
</comment>
<evidence type="ECO:0000256" key="1">
    <source>
        <dbReference type="ARBA" id="ARBA00001231"/>
    </source>
</evidence>
<keyword evidence="4 7" id="KW-0378">Hydrolase</keyword>
<evidence type="ECO:0000313" key="13">
    <source>
        <dbReference type="Proteomes" id="UP000076881"/>
    </source>
</evidence>
<feature type="chain" id="PRO_5013221194" description="Beta-hexosaminidase" evidence="9">
    <location>
        <begin position="16"/>
        <end position="577"/>
    </location>
</feature>